<comment type="caution">
    <text evidence="6">The sequence shown here is derived from an EMBL/GenBank/DDBJ whole genome shotgun (WGS) entry which is preliminary data.</text>
</comment>
<proteinExistence type="predicted"/>
<dbReference type="PANTHER" id="PTHR11228">
    <property type="entry name" value="RADICAL SAM DOMAIN PROTEIN"/>
    <property type="match status" value="1"/>
</dbReference>
<dbReference type="EMBL" id="BARW01016457">
    <property type="protein sequence ID" value="GAI91258.1"/>
    <property type="molecule type" value="Genomic_DNA"/>
</dbReference>
<dbReference type="PANTHER" id="PTHR11228:SF7">
    <property type="entry name" value="PQQA PEPTIDE CYCLASE"/>
    <property type="match status" value="1"/>
</dbReference>
<evidence type="ECO:0000259" key="5">
    <source>
        <dbReference type="Pfam" id="PF04055"/>
    </source>
</evidence>
<accession>X1SE69</accession>
<keyword evidence="1" id="KW-0949">S-adenosyl-L-methionine</keyword>
<evidence type="ECO:0000256" key="4">
    <source>
        <dbReference type="ARBA" id="ARBA00023014"/>
    </source>
</evidence>
<dbReference type="Pfam" id="PF04055">
    <property type="entry name" value="Radical_SAM"/>
    <property type="match status" value="1"/>
</dbReference>
<keyword evidence="4" id="KW-0411">Iron-sulfur</keyword>
<keyword evidence="2" id="KW-0479">Metal-binding</keyword>
<dbReference type="GO" id="GO:0051536">
    <property type="term" value="F:iron-sulfur cluster binding"/>
    <property type="evidence" value="ECO:0007669"/>
    <property type="project" value="UniProtKB-KW"/>
</dbReference>
<dbReference type="InterPro" id="IPR050377">
    <property type="entry name" value="Radical_SAM_PqqE_MftC-like"/>
</dbReference>
<reference evidence="6" key="1">
    <citation type="journal article" date="2014" name="Front. Microbiol.">
        <title>High frequency of phylogenetically diverse reductive dehalogenase-homologous genes in deep subseafloor sedimentary metagenomes.</title>
        <authorList>
            <person name="Kawai M."/>
            <person name="Futagami T."/>
            <person name="Toyoda A."/>
            <person name="Takaki Y."/>
            <person name="Nishi S."/>
            <person name="Hori S."/>
            <person name="Arai W."/>
            <person name="Tsubouchi T."/>
            <person name="Morono Y."/>
            <person name="Uchiyama I."/>
            <person name="Ito T."/>
            <person name="Fujiyama A."/>
            <person name="Inagaki F."/>
            <person name="Takami H."/>
        </authorList>
    </citation>
    <scope>NUCLEOTIDE SEQUENCE</scope>
    <source>
        <strain evidence="6">Expedition CK06-06</strain>
    </source>
</reference>
<dbReference type="Gene3D" id="3.20.20.70">
    <property type="entry name" value="Aldolase class I"/>
    <property type="match status" value="1"/>
</dbReference>
<organism evidence="6">
    <name type="scientific">marine sediment metagenome</name>
    <dbReference type="NCBI Taxonomy" id="412755"/>
    <lineage>
        <taxon>unclassified sequences</taxon>
        <taxon>metagenomes</taxon>
        <taxon>ecological metagenomes</taxon>
    </lineage>
</organism>
<dbReference type="GO" id="GO:0046872">
    <property type="term" value="F:metal ion binding"/>
    <property type="evidence" value="ECO:0007669"/>
    <property type="project" value="UniProtKB-KW"/>
</dbReference>
<dbReference type="InterPro" id="IPR007197">
    <property type="entry name" value="rSAM"/>
</dbReference>
<dbReference type="InterPro" id="IPR058240">
    <property type="entry name" value="rSAM_sf"/>
</dbReference>
<evidence type="ECO:0000256" key="1">
    <source>
        <dbReference type="ARBA" id="ARBA00022691"/>
    </source>
</evidence>
<evidence type="ECO:0000256" key="2">
    <source>
        <dbReference type="ARBA" id="ARBA00022723"/>
    </source>
</evidence>
<dbReference type="AlphaFoldDB" id="X1SE69"/>
<dbReference type="GO" id="GO:0003824">
    <property type="term" value="F:catalytic activity"/>
    <property type="evidence" value="ECO:0007669"/>
    <property type="project" value="InterPro"/>
</dbReference>
<feature type="domain" description="Radical SAM core" evidence="5">
    <location>
        <begin position="3"/>
        <end position="89"/>
    </location>
</feature>
<sequence length="90" mass="10302">MDFDFFKRIIDDASQIGVKTIHLYLHGESLLHPQLVEMISYIKSKNLEFNLTTNGMLLNKEKIELILHSGVSSADHIVFSILGYSKEVHE</sequence>
<evidence type="ECO:0000313" key="6">
    <source>
        <dbReference type="EMBL" id="GAI91258.1"/>
    </source>
</evidence>
<protein>
    <recommendedName>
        <fullName evidence="5">Radical SAM core domain-containing protein</fullName>
    </recommendedName>
</protein>
<gene>
    <name evidence="6" type="ORF">S12H4_28655</name>
</gene>
<dbReference type="InterPro" id="IPR013785">
    <property type="entry name" value="Aldolase_TIM"/>
</dbReference>
<evidence type="ECO:0000256" key="3">
    <source>
        <dbReference type="ARBA" id="ARBA00023004"/>
    </source>
</evidence>
<name>X1SE69_9ZZZZ</name>
<feature type="non-terminal residue" evidence="6">
    <location>
        <position position="90"/>
    </location>
</feature>
<dbReference type="SUPFAM" id="SSF102114">
    <property type="entry name" value="Radical SAM enzymes"/>
    <property type="match status" value="1"/>
</dbReference>
<keyword evidence="3" id="KW-0408">Iron</keyword>